<dbReference type="AlphaFoldDB" id="A0A4V1N1B9"/>
<dbReference type="InterPro" id="IPR016181">
    <property type="entry name" value="Acyl_CoA_acyltransferase"/>
</dbReference>
<sequence>MNPLHISTDPTHLDLDVIHDFLRQAYWSREIPRETVQRAIAGSLCFGGYVDGAGQVAFARVITDGATFAYLADVFVLEDQRGKGYSKQLMQAVMAHPQLQGLRRFMLATWDAHGLYAQFGFQPAARPDRLMEKLDMDVYTRNAAPPSASTP</sequence>
<dbReference type="PROSITE" id="PS51186">
    <property type="entry name" value="GNAT"/>
    <property type="match status" value="1"/>
</dbReference>
<dbReference type="Gene3D" id="3.40.630.30">
    <property type="match status" value="1"/>
</dbReference>
<accession>A0A4V1N1B9</accession>
<dbReference type="GO" id="GO:0016747">
    <property type="term" value="F:acyltransferase activity, transferring groups other than amino-acyl groups"/>
    <property type="evidence" value="ECO:0007669"/>
    <property type="project" value="InterPro"/>
</dbReference>
<dbReference type="CDD" id="cd04301">
    <property type="entry name" value="NAT_SF"/>
    <property type="match status" value="1"/>
</dbReference>
<keyword evidence="3" id="KW-1185">Reference proteome</keyword>
<protein>
    <submittedName>
        <fullName evidence="2">N-acetyltransferase</fullName>
    </submittedName>
</protein>
<dbReference type="EMBL" id="SAWZ01000002">
    <property type="protein sequence ID" value="RXR07109.1"/>
    <property type="molecule type" value="Genomic_DNA"/>
</dbReference>
<keyword evidence="2" id="KW-0808">Transferase</keyword>
<dbReference type="Proteomes" id="UP000289784">
    <property type="component" value="Unassembled WGS sequence"/>
</dbReference>
<organism evidence="2 3">
    <name type="scientific">Pseudoxanthomonas composti</name>
    <dbReference type="NCBI Taxonomy" id="2137479"/>
    <lineage>
        <taxon>Bacteria</taxon>
        <taxon>Pseudomonadati</taxon>
        <taxon>Pseudomonadota</taxon>
        <taxon>Gammaproteobacteria</taxon>
        <taxon>Lysobacterales</taxon>
        <taxon>Lysobacteraceae</taxon>
        <taxon>Pseudoxanthomonas</taxon>
    </lineage>
</organism>
<evidence type="ECO:0000313" key="2">
    <source>
        <dbReference type="EMBL" id="RXR07109.1"/>
    </source>
</evidence>
<dbReference type="SUPFAM" id="SSF55729">
    <property type="entry name" value="Acyl-CoA N-acyltransferases (Nat)"/>
    <property type="match status" value="1"/>
</dbReference>
<comment type="caution">
    <text evidence="2">The sequence shown here is derived from an EMBL/GenBank/DDBJ whole genome shotgun (WGS) entry which is preliminary data.</text>
</comment>
<dbReference type="RefSeq" id="WP_129469920.1">
    <property type="nucleotide sequence ID" value="NZ_SAWZ01000002.1"/>
</dbReference>
<dbReference type="PANTHER" id="PTHR43233:SF1">
    <property type="entry name" value="FAMILY N-ACETYLTRANSFERASE, PUTATIVE (AFU_ORTHOLOGUE AFUA_6G03350)-RELATED"/>
    <property type="match status" value="1"/>
</dbReference>
<dbReference type="PANTHER" id="PTHR43233">
    <property type="entry name" value="FAMILY N-ACETYLTRANSFERASE, PUTATIVE (AFU_ORTHOLOGUE AFUA_6G03350)-RELATED"/>
    <property type="match status" value="1"/>
</dbReference>
<name>A0A4V1N1B9_9GAMM</name>
<gene>
    <name evidence="2" type="ORF">EPA99_04075</name>
</gene>
<evidence type="ECO:0000313" key="3">
    <source>
        <dbReference type="Proteomes" id="UP000289784"/>
    </source>
</evidence>
<dbReference type="OrthoDB" id="3216107at2"/>
<dbReference type="InterPro" id="IPR000182">
    <property type="entry name" value="GNAT_dom"/>
</dbReference>
<dbReference type="Pfam" id="PF00583">
    <property type="entry name" value="Acetyltransf_1"/>
    <property type="match status" value="1"/>
</dbReference>
<dbReference type="InterPro" id="IPR053144">
    <property type="entry name" value="Acetyltransferase_Butenolide"/>
</dbReference>
<evidence type="ECO:0000259" key="1">
    <source>
        <dbReference type="PROSITE" id="PS51186"/>
    </source>
</evidence>
<reference evidence="2 3" key="1">
    <citation type="submission" date="2019-01" db="EMBL/GenBank/DDBJ databases">
        <title>Pseudoxanthomonas composti sp. nov., isolated from compost.</title>
        <authorList>
            <person name="Yang G."/>
        </authorList>
    </citation>
    <scope>NUCLEOTIDE SEQUENCE [LARGE SCALE GENOMIC DNA]</scope>
    <source>
        <strain evidence="2 3">GSS15</strain>
    </source>
</reference>
<feature type="domain" description="N-acetyltransferase" evidence="1">
    <location>
        <begin position="4"/>
        <end position="141"/>
    </location>
</feature>
<proteinExistence type="predicted"/>